<sequence>MYEVSLIIHHAQQPYPPLLTALLVYKSSGSIQGFFFFLLHLPPRTPSKPNQPHSHPPPANSEPHYHIETFEHWVPTKMPPKKSTKRKGSTQTASSTTAPRTSTPATNAAMAEVASKPTTSTNQKAVTASAQHPYQTRSTGLVLMTAETGSNVAAAIEAGSRHQSELPFEGETTTNAVVRPTLRNARIAGLVRHLVGMLPFATAFPPANAKATRAITHIRDQLCQLTIGQVISGGVLAWVAYYLYYHLLDRDEVPLYLSDRSWQAEVLYSLARLRDDFHGGYHEPLIEEGPNGEVGRGR</sequence>
<evidence type="ECO:0000256" key="1">
    <source>
        <dbReference type="SAM" id="MobiDB-lite"/>
    </source>
</evidence>
<keyword evidence="3" id="KW-1185">Reference proteome</keyword>
<dbReference type="Proteomes" id="UP000799750">
    <property type="component" value="Unassembled WGS sequence"/>
</dbReference>
<evidence type="ECO:0000313" key="3">
    <source>
        <dbReference type="Proteomes" id="UP000799750"/>
    </source>
</evidence>
<dbReference type="AlphaFoldDB" id="A0A6A6QRU3"/>
<protein>
    <submittedName>
        <fullName evidence="2">Uncharacterized protein</fullName>
    </submittedName>
</protein>
<feature type="compositionally biased region" description="Polar residues" evidence="1">
    <location>
        <begin position="116"/>
        <end position="132"/>
    </location>
</feature>
<proteinExistence type="predicted"/>
<feature type="compositionally biased region" description="Low complexity" evidence="1">
    <location>
        <begin position="89"/>
        <end position="109"/>
    </location>
</feature>
<feature type="region of interest" description="Disordered" evidence="1">
    <location>
        <begin position="76"/>
        <end position="132"/>
    </location>
</feature>
<dbReference type="EMBL" id="MU004190">
    <property type="protein sequence ID" value="KAF2494866.1"/>
    <property type="molecule type" value="Genomic_DNA"/>
</dbReference>
<organism evidence="2 3">
    <name type="scientific">Lophium mytilinum</name>
    <dbReference type="NCBI Taxonomy" id="390894"/>
    <lineage>
        <taxon>Eukaryota</taxon>
        <taxon>Fungi</taxon>
        <taxon>Dikarya</taxon>
        <taxon>Ascomycota</taxon>
        <taxon>Pezizomycotina</taxon>
        <taxon>Dothideomycetes</taxon>
        <taxon>Pleosporomycetidae</taxon>
        <taxon>Mytilinidiales</taxon>
        <taxon>Mytilinidiaceae</taxon>
        <taxon>Lophium</taxon>
    </lineage>
</organism>
<dbReference type="OrthoDB" id="10547286at2759"/>
<evidence type="ECO:0000313" key="2">
    <source>
        <dbReference type="EMBL" id="KAF2494866.1"/>
    </source>
</evidence>
<reference evidence="2" key="1">
    <citation type="journal article" date="2020" name="Stud. Mycol.">
        <title>101 Dothideomycetes genomes: a test case for predicting lifestyles and emergence of pathogens.</title>
        <authorList>
            <person name="Haridas S."/>
            <person name="Albert R."/>
            <person name="Binder M."/>
            <person name="Bloem J."/>
            <person name="Labutti K."/>
            <person name="Salamov A."/>
            <person name="Andreopoulos B."/>
            <person name="Baker S."/>
            <person name="Barry K."/>
            <person name="Bills G."/>
            <person name="Bluhm B."/>
            <person name="Cannon C."/>
            <person name="Castanera R."/>
            <person name="Culley D."/>
            <person name="Daum C."/>
            <person name="Ezra D."/>
            <person name="Gonzalez J."/>
            <person name="Henrissat B."/>
            <person name="Kuo A."/>
            <person name="Liang C."/>
            <person name="Lipzen A."/>
            <person name="Lutzoni F."/>
            <person name="Magnuson J."/>
            <person name="Mondo S."/>
            <person name="Nolan M."/>
            <person name="Ohm R."/>
            <person name="Pangilinan J."/>
            <person name="Park H.-J."/>
            <person name="Ramirez L."/>
            <person name="Alfaro M."/>
            <person name="Sun H."/>
            <person name="Tritt A."/>
            <person name="Yoshinaga Y."/>
            <person name="Zwiers L.-H."/>
            <person name="Turgeon B."/>
            <person name="Goodwin S."/>
            <person name="Spatafora J."/>
            <person name="Crous P."/>
            <person name="Grigoriev I."/>
        </authorList>
    </citation>
    <scope>NUCLEOTIDE SEQUENCE</scope>
    <source>
        <strain evidence="2">CBS 269.34</strain>
    </source>
</reference>
<feature type="compositionally biased region" description="Basic residues" evidence="1">
    <location>
        <begin position="79"/>
        <end position="88"/>
    </location>
</feature>
<gene>
    <name evidence="2" type="ORF">BU16DRAFT_50072</name>
</gene>
<name>A0A6A6QRU3_9PEZI</name>
<accession>A0A6A6QRU3</accession>